<dbReference type="PANTHER" id="PTHR10885">
    <property type="entry name" value="ISOPENTENYL-DIPHOSPHATE DELTA-ISOMERASE"/>
    <property type="match status" value="1"/>
</dbReference>
<dbReference type="CDD" id="cd04692">
    <property type="entry name" value="NUDIX_Hydrolase"/>
    <property type="match status" value="1"/>
</dbReference>
<dbReference type="Pfam" id="PF00293">
    <property type="entry name" value="NUDIX"/>
    <property type="match status" value="1"/>
</dbReference>
<sequence length="210" mass="24401">MSEHELLDIYDRSMNWLGTETREKVHREGYWHQTFHCWVYGSSGDEEDGLLLQLRHQDKDTFPGYLDISCAGHLLAGEKIEDGVRELAEELGVTAEVQDLEYCGQVRQDYVDGKLKDREMTHIYIYECGRRLEEYDFQKSEISGLFRPTIQEFMELISGRRDSVVMKGVLYDETTGELRSVSRRVSAADITPQTPEYYEVLFQRLAKDPG</sequence>
<dbReference type="GO" id="GO:0016787">
    <property type="term" value="F:hydrolase activity"/>
    <property type="evidence" value="ECO:0007669"/>
    <property type="project" value="UniProtKB-KW"/>
</dbReference>
<evidence type="ECO:0000259" key="1">
    <source>
        <dbReference type="PROSITE" id="PS51462"/>
    </source>
</evidence>
<evidence type="ECO:0000313" key="3">
    <source>
        <dbReference type="Proteomes" id="UP000300879"/>
    </source>
</evidence>
<dbReference type="KEGG" id="palo:E6C60_0381"/>
<dbReference type="Proteomes" id="UP000300879">
    <property type="component" value="Chromosome"/>
</dbReference>
<dbReference type="PANTHER" id="PTHR10885:SF0">
    <property type="entry name" value="ISOPENTENYL-DIPHOSPHATE DELTA-ISOMERASE"/>
    <property type="match status" value="1"/>
</dbReference>
<feature type="domain" description="Nudix hydrolase" evidence="1">
    <location>
        <begin position="30"/>
        <end position="170"/>
    </location>
</feature>
<dbReference type="EMBL" id="CP040396">
    <property type="protein sequence ID" value="QCT01105.1"/>
    <property type="molecule type" value="Genomic_DNA"/>
</dbReference>
<accession>A0A4P8XFN8</accession>
<protein>
    <submittedName>
        <fullName evidence="2">Hydrolase</fullName>
    </submittedName>
</protein>
<gene>
    <name evidence="2" type="ORF">E6C60_0381</name>
</gene>
<keyword evidence="3" id="KW-1185">Reference proteome</keyword>
<dbReference type="InterPro" id="IPR015797">
    <property type="entry name" value="NUDIX_hydrolase-like_dom_sf"/>
</dbReference>
<dbReference type="AlphaFoldDB" id="A0A4P8XFN8"/>
<keyword evidence="2" id="KW-0378">Hydrolase</keyword>
<dbReference type="PROSITE" id="PS51462">
    <property type="entry name" value="NUDIX"/>
    <property type="match status" value="1"/>
</dbReference>
<proteinExistence type="predicted"/>
<reference evidence="2 3" key="1">
    <citation type="submission" date="2019-05" db="EMBL/GenBank/DDBJ databases">
        <authorList>
            <person name="Chen C."/>
        </authorList>
    </citation>
    <scope>NUCLEOTIDE SEQUENCE [LARGE SCALE GENOMIC DNA]</scope>
    <source>
        <strain evidence="2 3">HB172198</strain>
    </source>
</reference>
<organism evidence="2 3">
    <name type="scientific">Paenibacillus algicola</name>
    <dbReference type="NCBI Taxonomy" id="2565926"/>
    <lineage>
        <taxon>Bacteria</taxon>
        <taxon>Bacillati</taxon>
        <taxon>Bacillota</taxon>
        <taxon>Bacilli</taxon>
        <taxon>Bacillales</taxon>
        <taxon>Paenibacillaceae</taxon>
        <taxon>Paenibacillus</taxon>
    </lineage>
</organism>
<evidence type="ECO:0000313" key="2">
    <source>
        <dbReference type="EMBL" id="QCT01105.1"/>
    </source>
</evidence>
<dbReference type="SUPFAM" id="SSF55811">
    <property type="entry name" value="Nudix"/>
    <property type="match status" value="1"/>
</dbReference>
<name>A0A4P8XFN8_9BACL</name>
<dbReference type="InterPro" id="IPR000086">
    <property type="entry name" value="NUDIX_hydrolase_dom"/>
</dbReference>
<dbReference type="Gene3D" id="3.90.79.10">
    <property type="entry name" value="Nucleoside Triphosphate Pyrophosphohydrolase"/>
    <property type="match status" value="1"/>
</dbReference>